<dbReference type="KEGG" id="ssg:Selsp_0277"/>
<organism evidence="1 2">
    <name type="scientific">Selenomonas sputigena (strain ATCC 35185 / DSM 20758 / CCUG 44933 / VPI D19B-28)</name>
    <dbReference type="NCBI Taxonomy" id="546271"/>
    <lineage>
        <taxon>Bacteria</taxon>
        <taxon>Bacillati</taxon>
        <taxon>Bacillota</taxon>
        <taxon>Negativicutes</taxon>
        <taxon>Selenomonadales</taxon>
        <taxon>Selenomonadaceae</taxon>
        <taxon>Selenomonas</taxon>
    </lineage>
</organism>
<dbReference type="OrthoDB" id="9812340at2"/>
<keyword evidence="2" id="KW-1185">Reference proteome</keyword>
<name>F4EY46_SELS3</name>
<dbReference type="Gene3D" id="3.10.20.860">
    <property type="match status" value="1"/>
</dbReference>
<dbReference type="AlphaFoldDB" id="F4EY46"/>
<dbReference type="HOGENOM" id="CLU_174612_4_0_9"/>
<proteinExistence type="predicted"/>
<dbReference type="NCBIfam" id="TIGR03831">
    <property type="entry name" value="YgiT_finger"/>
    <property type="match status" value="1"/>
</dbReference>
<evidence type="ECO:0000313" key="1">
    <source>
        <dbReference type="EMBL" id="AEB99253.1"/>
    </source>
</evidence>
<accession>F4EY46</accession>
<sequence length="77" mass="8834">MNCFVCRGWMKEEKTAFMVEIDKQIIIVKNVPSRRCTQCGETTYADDVAHELERIVNELRKSPVEVSIVDYEAKPAA</sequence>
<dbReference type="RefSeq" id="WP_013740540.1">
    <property type="nucleotide sequence ID" value="NC_015437.1"/>
</dbReference>
<reference evidence="1 2" key="1">
    <citation type="submission" date="2011-04" db="EMBL/GenBank/DDBJ databases">
        <title>The complete genome of Selenomonas sputigena DSM 20758.</title>
        <authorList>
            <consortium name="US DOE Joint Genome Institute (JGI-PGF)"/>
            <person name="Lucas S."/>
            <person name="Copeland A."/>
            <person name="Lapidus A."/>
            <person name="Bruce D."/>
            <person name="Goodwin L."/>
            <person name="Pitluck S."/>
            <person name="Peters L."/>
            <person name="Kyrpides N."/>
            <person name="Mavromatis K."/>
            <person name="Ivanova N."/>
            <person name="Ovchinnikova G."/>
            <person name="Teshima H."/>
            <person name="Detter J.C."/>
            <person name="Tapia R."/>
            <person name="Han C."/>
            <person name="Land M."/>
            <person name="Hauser L."/>
            <person name="Markowitz V."/>
            <person name="Cheng J.-F."/>
            <person name="Hugenholtz P."/>
            <person name="Woyke T."/>
            <person name="Wu D."/>
            <person name="Gronow S."/>
            <person name="Wellnitz S."/>
            <person name="Schneider S."/>
            <person name="Klenk H.-P."/>
            <person name="Eisen J.A."/>
        </authorList>
    </citation>
    <scope>NUCLEOTIDE SEQUENCE [LARGE SCALE GENOMIC DNA]</scope>
    <source>
        <strain evidence="2">ATCC 35185 / DSM 20758 / VPI D19B-28</strain>
    </source>
</reference>
<evidence type="ECO:0000313" key="2">
    <source>
        <dbReference type="Proteomes" id="UP000011124"/>
    </source>
</evidence>
<gene>
    <name evidence="1" type="ordered locus">Selsp_0277</name>
</gene>
<protein>
    <submittedName>
        <fullName evidence="1">Zinc finger, YgiT-type</fullName>
    </submittedName>
</protein>
<dbReference type="EMBL" id="CP002637">
    <property type="protein sequence ID" value="AEB99253.1"/>
    <property type="molecule type" value="Genomic_DNA"/>
</dbReference>
<dbReference type="CDD" id="cd12870">
    <property type="entry name" value="MqsA"/>
    <property type="match status" value="1"/>
</dbReference>
<dbReference type="Proteomes" id="UP000011124">
    <property type="component" value="Chromosome"/>
</dbReference>
<dbReference type="InterPro" id="IPR022453">
    <property type="entry name" value="Znf_MqsA-type"/>
</dbReference>